<evidence type="ECO:0000256" key="1">
    <source>
        <dbReference type="ARBA" id="ARBA00001942"/>
    </source>
</evidence>
<name>A0A3M4Q5E8_9PSED</name>
<dbReference type="CDD" id="cd02767">
    <property type="entry name" value="MopB_ydeP"/>
    <property type="match status" value="1"/>
</dbReference>
<dbReference type="InterPro" id="IPR037951">
    <property type="entry name" value="MopB_CT_YdeP"/>
</dbReference>
<feature type="domain" description="Molybdopterin oxidoreductase" evidence="11">
    <location>
        <begin position="198"/>
        <end position="579"/>
    </location>
</feature>
<keyword evidence="8" id="KW-0408">Iron</keyword>
<accession>A0A3M4Q5E8</accession>
<evidence type="ECO:0000256" key="10">
    <source>
        <dbReference type="SAM" id="MobiDB-lite"/>
    </source>
</evidence>
<reference evidence="12 13" key="1">
    <citation type="submission" date="2018-08" db="EMBL/GenBank/DDBJ databases">
        <title>Recombination of ecologically and evolutionarily significant loci maintains genetic cohesion in the Pseudomonas syringae species complex.</title>
        <authorList>
            <person name="Dillon M."/>
            <person name="Thakur S."/>
            <person name="Almeida R.N.D."/>
            <person name="Weir B.S."/>
            <person name="Guttman D.S."/>
        </authorList>
    </citation>
    <scope>NUCLEOTIDE SEQUENCE [LARGE SCALE GENOMIC DNA]</scope>
    <source>
        <strain evidence="12 13">ICMP 11288</strain>
    </source>
</reference>
<gene>
    <name evidence="12" type="ORF">ALP97_05021</name>
</gene>
<dbReference type="PANTHER" id="PTHR43105">
    <property type="entry name" value="RESPIRATORY NITRATE REDUCTASE"/>
    <property type="match status" value="1"/>
</dbReference>
<evidence type="ECO:0000256" key="2">
    <source>
        <dbReference type="ARBA" id="ARBA00001966"/>
    </source>
</evidence>
<dbReference type="AlphaFoldDB" id="A0A3M4Q5E8"/>
<keyword evidence="9" id="KW-0411">Iron-sulfur</keyword>
<comment type="cofactor">
    <cofactor evidence="2">
        <name>[4Fe-4S] cluster</name>
        <dbReference type="ChEBI" id="CHEBI:49883"/>
    </cofactor>
</comment>
<evidence type="ECO:0000256" key="6">
    <source>
        <dbReference type="ARBA" id="ARBA00022723"/>
    </source>
</evidence>
<evidence type="ECO:0000259" key="11">
    <source>
        <dbReference type="Pfam" id="PF00384"/>
    </source>
</evidence>
<dbReference type="EMBL" id="RBRL01000307">
    <property type="protein sequence ID" value="RMQ85596.1"/>
    <property type="molecule type" value="Genomic_DNA"/>
</dbReference>
<evidence type="ECO:0000256" key="9">
    <source>
        <dbReference type="ARBA" id="ARBA00023014"/>
    </source>
</evidence>
<dbReference type="CDD" id="cd02787">
    <property type="entry name" value="MopB_CT_ydeP"/>
    <property type="match status" value="1"/>
</dbReference>
<evidence type="ECO:0000256" key="3">
    <source>
        <dbReference type="ARBA" id="ARBA00010312"/>
    </source>
</evidence>
<evidence type="ECO:0000313" key="13">
    <source>
        <dbReference type="Proteomes" id="UP000277179"/>
    </source>
</evidence>
<dbReference type="InterPro" id="IPR010046">
    <property type="entry name" value="Mopterin_OxRdtse_a_bac"/>
</dbReference>
<dbReference type="InterPro" id="IPR009010">
    <property type="entry name" value="Asp_de-COase-like_dom_sf"/>
</dbReference>
<keyword evidence="6" id="KW-0479">Metal-binding</keyword>
<keyword evidence="5" id="KW-0500">Molybdenum</keyword>
<evidence type="ECO:0000256" key="5">
    <source>
        <dbReference type="ARBA" id="ARBA00022505"/>
    </source>
</evidence>
<feature type="compositionally biased region" description="Low complexity" evidence="10">
    <location>
        <begin position="54"/>
        <end position="65"/>
    </location>
</feature>
<evidence type="ECO:0000256" key="4">
    <source>
        <dbReference type="ARBA" id="ARBA00022485"/>
    </source>
</evidence>
<dbReference type="Proteomes" id="UP000277179">
    <property type="component" value="Unassembled WGS sequence"/>
</dbReference>
<feature type="compositionally biased region" description="Basic and acidic residues" evidence="10">
    <location>
        <begin position="27"/>
        <end position="37"/>
    </location>
</feature>
<evidence type="ECO:0000256" key="8">
    <source>
        <dbReference type="ARBA" id="ARBA00023004"/>
    </source>
</evidence>
<sequence length="862" mass="95094">MDRRADPPKNSDRRWPGYRHQPLQPRIDPESLARGHPDPGQPVVAHRPCPAMGAPAQPQSHPPAAEKCAAGLQPRDGEPAMSMHHQADQTPTPRYKPYKGPAGGWGALISVAQAWLTSDNAMKNLRMMLKTNQNGGFDCPGCAWGDSPESGMVKFCENGAKAVNWEATKRRVDAAFFAKHSVTALLEQSDYWLEYQGRLTEPMRYDAETDRYKAISWEAAFDLIGKHLNALPSPDMAEFYTSGRASNEAAYLYQLFVRAYGTNNFPDCSNMCHEASGVALAQSVGVGKGTVTFDDFEHADAIFVWGQNPGTNHPRMLEPLREAVKRGAQVVCINPLKERGLERFQHPQHPLEMLTNGDKPTNTAYFRPALGGDMAILRGMAKFLLLWERQAQAEGKEAVFDHDFLNEHSVNVLEYLGQIDDTSWDEIVAQSGLSLVEIEQAARMYAKGKNVIMCWAMGITQHRHSVPTIQEIANLMLLRGNIGRPGAGLCPVRGHSNVQGDRTMGINERPPVAFLDSLERRFQFQVPRTNGHNVVEAIHAMLEGRSKVFIGLGGNFAQATPDSPRTFEALRSCDLTVQISTKLNRSHLMHGKDALILPCLGRTDIDIQADGPQAVTVEDSFSMVHGSNGQLQPLSTLMKSEPAILAGIAAATLGSKPVDWNWLVADYGRIRDLIADTIPGFKDFNERIKHPGGFYLGNSAGARRWNTPSGRANFRPNVLPKDLIHERTHATGRVPDLIMQSMRSHDQYNTTIYGLDDRYRGVKGQRDVLFVNEADIIRLGFKPGQKADIVSLWEDGRERRVKGFTLLAFDIPAGQAAAYYPEVNPLVPLESTGDGSHTPTSKFVAICLEAASDSGLIMARSA</sequence>
<feature type="region of interest" description="Disordered" evidence="10">
    <location>
        <begin position="1"/>
        <end position="96"/>
    </location>
</feature>
<protein>
    <recommendedName>
        <fullName evidence="11">Molybdopterin oxidoreductase domain-containing protein</fullName>
    </recommendedName>
</protein>
<dbReference type="GO" id="GO:0016020">
    <property type="term" value="C:membrane"/>
    <property type="evidence" value="ECO:0007669"/>
    <property type="project" value="TreeGrafter"/>
</dbReference>
<dbReference type="Gene3D" id="3.40.228.10">
    <property type="entry name" value="Dimethylsulfoxide Reductase, domain 2"/>
    <property type="match status" value="1"/>
</dbReference>
<dbReference type="Pfam" id="PF00384">
    <property type="entry name" value="Molybdopterin"/>
    <property type="match status" value="1"/>
</dbReference>
<proteinExistence type="inferred from homology"/>
<dbReference type="NCBIfam" id="TIGR01701">
    <property type="entry name" value="Fdhalpha-like"/>
    <property type="match status" value="1"/>
</dbReference>
<dbReference type="InterPro" id="IPR006656">
    <property type="entry name" value="Mopterin_OxRdtase"/>
</dbReference>
<dbReference type="InterPro" id="IPR050123">
    <property type="entry name" value="Prok_molybdopt-oxidoreductase"/>
</dbReference>
<comment type="caution">
    <text evidence="12">The sequence shown here is derived from an EMBL/GenBank/DDBJ whole genome shotgun (WGS) entry which is preliminary data.</text>
</comment>
<feature type="compositionally biased region" description="Basic and acidic residues" evidence="10">
    <location>
        <begin position="1"/>
        <end position="15"/>
    </location>
</feature>
<dbReference type="SUPFAM" id="SSF53706">
    <property type="entry name" value="Formate dehydrogenase/DMSO reductase, domains 1-3"/>
    <property type="match status" value="1"/>
</dbReference>
<evidence type="ECO:0000256" key="7">
    <source>
        <dbReference type="ARBA" id="ARBA00023002"/>
    </source>
</evidence>
<dbReference type="PANTHER" id="PTHR43105:SF4">
    <property type="entry name" value="PROTEIN YDEP"/>
    <property type="match status" value="1"/>
</dbReference>
<dbReference type="InterPro" id="IPR041953">
    <property type="entry name" value="YdeP_MopB"/>
</dbReference>
<keyword evidence="7" id="KW-0560">Oxidoreductase</keyword>
<comment type="cofactor">
    <cofactor evidence="1">
        <name>Mo-bis(molybdopterin guanine dinucleotide)</name>
        <dbReference type="ChEBI" id="CHEBI:60539"/>
    </cofactor>
</comment>
<evidence type="ECO:0000313" key="12">
    <source>
        <dbReference type="EMBL" id="RMQ85596.1"/>
    </source>
</evidence>
<dbReference type="SUPFAM" id="SSF50692">
    <property type="entry name" value="ADC-like"/>
    <property type="match status" value="1"/>
</dbReference>
<comment type="similarity">
    <text evidence="3">Belongs to the prokaryotic molybdopterin-containing oxidoreductase family.</text>
</comment>
<organism evidence="12 13">
    <name type="scientific">Pseudomonas salomonii</name>
    <dbReference type="NCBI Taxonomy" id="191391"/>
    <lineage>
        <taxon>Bacteria</taxon>
        <taxon>Pseudomonadati</taxon>
        <taxon>Pseudomonadota</taxon>
        <taxon>Gammaproteobacteria</taxon>
        <taxon>Pseudomonadales</taxon>
        <taxon>Pseudomonadaceae</taxon>
        <taxon>Pseudomonas</taxon>
    </lineage>
</organism>
<dbReference type="GO" id="GO:0008863">
    <property type="term" value="F:formate dehydrogenase (NAD+) activity"/>
    <property type="evidence" value="ECO:0007669"/>
    <property type="project" value="InterPro"/>
</dbReference>
<dbReference type="GO" id="GO:0051539">
    <property type="term" value="F:4 iron, 4 sulfur cluster binding"/>
    <property type="evidence" value="ECO:0007669"/>
    <property type="project" value="UniProtKB-KW"/>
</dbReference>
<dbReference type="Gene3D" id="3.40.50.740">
    <property type="match status" value="1"/>
</dbReference>
<dbReference type="GO" id="GO:0030151">
    <property type="term" value="F:molybdenum ion binding"/>
    <property type="evidence" value="ECO:0007669"/>
    <property type="project" value="InterPro"/>
</dbReference>
<keyword evidence="4" id="KW-0004">4Fe-4S</keyword>